<evidence type="ECO:0000256" key="7">
    <source>
        <dbReference type="ARBA" id="ARBA00041133"/>
    </source>
</evidence>
<comment type="similarity">
    <text evidence="4">Belongs to the ABC transporter superfamily. Sulfate/tungstate importer (TC 3.A.1.6) family.</text>
</comment>
<evidence type="ECO:0000256" key="3">
    <source>
        <dbReference type="ARBA" id="ARBA00022840"/>
    </source>
</evidence>
<dbReference type="PANTHER" id="PTHR42781:SF4">
    <property type="entry name" value="SPERMIDINE_PUTRESCINE IMPORT ATP-BINDING PROTEIN POTA"/>
    <property type="match status" value="1"/>
</dbReference>
<dbReference type="STRING" id="444157.Tneu_1087"/>
<dbReference type="SMART" id="SM00382">
    <property type="entry name" value="AAA"/>
    <property type="match status" value="1"/>
</dbReference>
<name>B1YE05_PYRNV</name>
<dbReference type="InterPro" id="IPR003439">
    <property type="entry name" value="ABC_transporter-like_ATP-bd"/>
</dbReference>
<evidence type="ECO:0000256" key="8">
    <source>
        <dbReference type="ARBA" id="ARBA00047936"/>
    </source>
</evidence>
<evidence type="ECO:0000256" key="1">
    <source>
        <dbReference type="ARBA" id="ARBA00022448"/>
    </source>
</evidence>
<dbReference type="HOGENOM" id="CLU_000604_1_22_2"/>
<dbReference type="PANTHER" id="PTHR42781">
    <property type="entry name" value="SPERMIDINE/PUTRESCINE IMPORT ATP-BINDING PROTEIN POTA"/>
    <property type="match status" value="1"/>
</dbReference>
<gene>
    <name evidence="10" type="ordered locus">Tneu_1087</name>
</gene>
<evidence type="ECO:0000256" key="4">
    <source>
        <dbReference type="ARBA" id="ARBA00038307"/>
    </source>
</evidence>
<evidence type="ECO:0000256" key="6">
    <source>
        <dbReference type="ARBA" id="ARBA00039025"/>
    </source>
</evidence>
<evidence type="ECO:0000259" key="9">
    <source>
        <dbReference type="PROSITE" id="PS50893"/>
    </source>
</evidence>
<organism evidence="10 11">
    <name type="scientific">Pyrobaculum neutrophilum (strain DSM 2338 / JCM 9278 / NBRC 100436 / V24Sta)</name>
    <name type="common">Thermoproteus neutrophilus</name>
    <dbReference type="NCBI Taxonomy" id="444157"/>
    <lineage>
        <taxon>Archaea</taxon>
        <taxon>Thermoproteota</taxon>
        <taxon>Thermoprotei</taxon>
        <taxon>Thermoproteales</taxon>
        <taxon>Thermoproteaceae</taxon>
        <taxon>Pyrobaculum</taxon>
    </lineage>
</organism>
<reference evidence="10" key="1">
    <citation type="submission" date="2008-03" db="EMBL/GenBank/DDBJ databases">
        <title>Complete sequence of Thermoproteus neutrophilus V24Sta.</title>
        <authorList>
            <consortium name="US DOE Joint Genome Institute"/>
            <person name="Copeland A."/>
            <person name="Lucas S."/>
            <person name="Lapidus A."/>
            <person name="Glavina del Rio T."/>
            <person name="Dalin E."/>
            <person name="Tice H."/>
            <person name="Bruce D."/>
            <person name="Goodwin L."/>
            <person name="Pitluck S."/>
            <person name="Sims D."/>
            <person name="Brettin T."/>
            <person name="Detter J.C."/>
            <person name="Han C."/>
            <person name="Kuske C.R."/>
            <person name="Schmutz J."/>
            <person name="Larimer F."/>
            <person name="Land M."/>
            <person name="Hauser L."/>
            <person name="Kyrpides N."/>
            <person name="Mikhailova N."/>
            <person name="Biddle J.F."/>
            <person name="Zhang Z."/>
            <person name="Fitz-Gibbon S.T."/>
            <person name="Lowe T.M."/>
            <person name="Saltikov C."/>
            <person name="House C.H."/>
            <person name="Richardson P."/>
        </authorList>
    </citation>
    <scope>NUCLEOTIDE SEQUENCE [LARGE SCALE GENOMIC DNA]</scope>
    <source>
        <strain evidence="10">V24Sta</strain>
    </source>
</reference>
<dbReference type="EMBL" id="CP001014">
    <property type="protein sequence ID" value="ACB40018.1"/>
    <property type="molecule type" value="Genomic_DNA"/>
</dbReference>
<dbReference type="InterPro" id="IPR050093">
    <property type="entry name" value="ABC_SmlMolc_Importer"/>
</dbReference>
<comment type="catalytic activity">
    <reaction evidence="8">
        <text>tungstate(in) + ATP + H2O = tungstate(out) + ADP + phosphate + H(+)</text>
        <dbReference type="Rhea" id="RHEA:35027"/>
        <dbReference type="ChEBI" id="CHEBI:15377"/>
        <dbReference type="ChEBI" id="CHEBI:15378"/>
        <dbReference type="ChEBI" id="CHEBI:30616"/>
        <dbReference type="ChEBI" id="CHEBI:43474"/>
        <dbReference type="ChEBI" id="CHEBI:46502"/>
        <dbReference type="ChEBI" id="CHEBI:456216"/>
        <dbReference type="EC" id="7.3.2.6"/>
    </reaction>
</comment>
<dbReference type="InterPro" id="IPR027417">
    <property type="entry name" value="P-loop_NTPase"/>
</dbReference>
<protein>
    <recommendedName>
        <fullName evidence="7">Molybdate/tungstate import ATP-binding protein WtpC</fullName>
        <ecNumber evidence="6">7.3.2.6</ecNumber>
    </recommendedName>
</protein>
<dbReference type="EC" id="7.3.2.6" evidence="6"/>
<dbReference type="eggNOG" id="arCOG00175">
    <property type="taxonomic scope" value="Archaea"/>
</dbReference>
<dbReference type="PROSITE" id="PS50893">
    <property type="entry name" value="ABC_TRANSPORTER_2"/>
    <property type="match status" value="1"/>
</dbReference>
<keyword evidence="1" id="KW-0813">Transport</keyword>
<dbReference type="AlphaFoldDB" id="B1YE05"/>
<dbReference type="GO" id="GO:0005524">
    <property type="term" value="F:ATP binding"/>
    <property type="evidence" value="ECO:0007669"/>
    <property type="project" value="UniProtKB-KW"/>
</dbReference>
<dbReference type="OrthoDB" id="31298at2157"/>
<dbReference type="InterPro" id="IPR003593">
    <property type="entry name" value="AAA+_ATPase"/>
</dbReference>
<dbReference type="KEGG" id="tne:Tneu_1087"/>
<sequence length="307" mass="33620">MAISLRGVEKALGRFRLGPIDLEVGRGERVALVGPSGSGKSTLLRLVAGLARPDRGRVYIDGADVTGVEPWRRGVGFLFQTPALFPSLTVLENVAEPLLSRGVPRGEASRRAAEVLERLGLGPLAGRYPPELSRGQQQRAALARALAAEPPVLLLDEPLTALDPPLRGEVLPYIYEATRGRTVIYVTHDFEEATFIADRLVVLMDGRVAAEGRPADLFENPPSPRVAHFLGYSNRLKTECGHLYFRPWDVAPGGRYRGRVVAVWYRAGRHEVLAEVDGQHVRLLLPQPPAGGYVEFDVARGRCFPLE</sequence>
<evidence type="ECO:0000313" key="10">
    <source>
        <dbReference type="EMBL" id="ACB40018.1"/>
    </source>
</evidence>
<comment type="subunit">
    <text evidence="5">The complex is composed of two ATP-binding proteins (WtpC), two transmembrane proteins (WtpB) and a solute-binding protein (WtpA).</text>
</comment>
<evidence type="ECO:0000256" key="2">
    <source>
        <dbReference type="ARBA" id="ARBA00022741"/>
    </source>
</evidence>
<keyword evidence="11" id="KW-1185">Reference proteome</keyword>
<evidence type="ECO:0000313" key="11">
    <source>
        <dbReference type="Proteomes" id="UP000001694"/>
    </source>
</evidence>
<feature type="domain" description="ABC transporter" evidence="9">
    <location>
        <begin position="3"/>
        <end position="230"/>
    </location>
</feature>
<dbReference type="Pfam" id="PF00005">
    <property type="entry name" value="ABC_tran"/>
    <property type="match status" value="1"/>
</dbReference>
<dbReference type="GO" id="GO:1901238">
    <property type="term" value="F:ABC-type tungstate transporter activity"/>
    <property type="evidence" value="ECO:0007669"/>
    <property type="project" value="UniProtKB-EC"/>
</dbReference>
<dbReference type="GO" id="GO:0016887">
    <property type="term" value="F:ATP hydrolysis activity"/>
    <property type="evidence" value="ECO:0007669"/>
    <property type="project" value="InterPro"/>
</dbReference>
<dbReference type="RefSeq" id="WP_012350437.1">
    <property type="nucleotide sequence ID" value="NC_010525.1"/>
</dbReference>
<dbReference type="Proteomes" id="UP000001694">
    <property type="component" value="Chromosome"/>
</dbReference>
<evidence type="ECO:0000256" key="5">
    <source>
        <dbReference type="ARBA" id="ARBA00038781"/>
    </source>
</evidence>
<dbReference type="GeneID" id="6165749"/>
<dbReference type="SUPFAM" id="SSF52540">
    <property type="entry name" value="P-loop containing nucleoside triphosphate hydrolases"/>
    <property type="match status" value="1"/>
</dbReference>
<keyword evidence="3" id="KW-0067">ATP-binding</keyword>
<keyword evidence="2" id="KW-0547">Nucleotide-binding</keyword>
<proteinExistence type="inferred from homology"/>
<dbReference type="Gene3D" id="3.40.50.300">
    <property type="entry name" value="P-loop containing nucleotide triphosphate hydrolases"/>
    <property type="match status" value="1"/>
</dbReference>
<accession>B1YE05</accession>